<keyword evidence="2" id="KW-1133">Transmembrane helix</keyword>
<feature type="compositionally biased region" description="Acidic residues" evidence="1">
    <location>
        <begin position="488"/>
        <end position="502"/>
    </location>
</feature>
<accession>A0A834R4V9</accession>
<dbReference type="EnsemblMetazoa" id="SSS_2615s_mrna">
    <property type="protein sequence ID" value="KAF7490412.1"/>
    <property type="gene ID" value="SSS_2615"/>
</dbReference>
<evidence type="ECO:0000313" key="4">
    <source>
        <dbReference type="EnsemblMetazoa" id="KAF7490412.1"/>
    </source>
</evidence>
<dbReference type="Proteomes" id="UP000070412">
    <property type="component" value="Unassembled WGS sequence"/>
</dbReference>
<feature type="transmembrane region" description="Helical" evidence="2">
    <location>
        <begin position="107"/>
        <end position="130"/>
    </location>
</feature>
<feature type="compositionally biased region" description="Basic and acidic residues" evidence="1">
    <location>
        <begin position="457"/>
        <end position="480"/>
    </location>
</feature>
<evidence type="ECO:0000313" key="3">
    <source>
        <dbReference type="EMBL" id="KAF7490412.1"/>
    </source>
</evidence>
<reference evidence="3" key="2">
    <citation type="submission" date="2020-01" db="EMBL/GenBank/DDBJ databases">
        <authorList>
            <person name="Korhonen P.K.K."/>
            <person name="Guangxu M.G."/>
            <person name="Wang T.W."/>
            <person name="Stroehlein A.J.S."/>
            <person name="Young N.D."/>
            <person name="Ang C.-S.A."/>
            <person name="Fernando D.W.F."/>
            <person name="Lu H.L."/>
            <person name="Taylor S.T."/>
            <person name="Ehtesham M.E.M."/>
            <person name="Najaraj S.H.N."/>
            <person name="Harsha G.H.G."/>
            <person name="Madugundu A.M."/>
            <person name="Renuse S.R."/>
            <person name="Holt D.H."/>
            <person name="Pandey A.P."/>
            <person name="Papenfuss A.P."/>
            <person name="Gasser R.B.G."/>
            <person name="Fischer K.F."/>
        </authorList>
    </citation>
    <scope>NUCLEOTIDE SEQUENCE</scope>
    <source>
        <strain evidence="3">SSS_KF_BRIS2020</strain>
    </source>
</reference>
<dbReference type="EMBL" id="WVUK01000062">
    <property type="protein sequence ID" value="KAF7490412.1"/>
    <property type="molecule type" value="Genomic_DNA"/>
</dbReference>
<sequence>MDSILEQNNRLKNRIVLKSTDSFPKRSDIDDNSNSNNNQNDNSICMVEDIRINHNHNCNNPSTANNYNSTSNLNEQLFDRQINSGPMSEGWFEVVKPSKLFDTTQTICQFVLSLFLVGCLLFGSGIYLYWSHTELGSLAAVLSFFGFISLSSSIIYLLVYCYLTKCFTSSIKLKTNECDQSRILRKYQTDFRSSTTTTMTVIDNDIERGSKILNPNENILSKRSSFNKSTLPITKQEHQDDFEFLNVEDLDRTLTIDYSTMKDLNVPKQSTFRSESFRNIPTIDENQRSKRNSLTNCHSFNNRVDLPTISSPSSVSIAKMIESNNLISSTPSSSSFSTTPLRTISNSNFVPNVFDPFASVGRGPNETKPNSFRTRTASHKTNNNYSDLKAKTTSLRNETNPINKFSTSFTINGKNKTDSRLKLLNESESENTLFDAEDIDLRRSSTMANIIFTETNDRNDDKSNLMRRNRNDNLDNKTSLDSRTINTDADDDYDDEDEDEDDNSEIILKNGILDDRNRPFTIVQYQKNQIV</sequence>
<organism evidence="3">
    <name type="scientific">Sarcoptes scabiei</name>
    <name type="common">Itch mite</name>
    <name type="synonym">Acarus scabiei</name>
    <dbReference type="NCBI Taxonomy" id="52283"/>
    <lineage>
        <taxon>Eukaryota</taxon>
        <taxon>Metazoa</taxon>
        <taxon>Ecdysozoa</taxon>
        <taxon>Arthropoda</taxon>
        <taxon>Chelicerata</taxon>
        <taxon>Arachnida</taxon>
        <taxon>Acari</taxon>
        <taxon>Acariformes</taxon>
        <taxon>Sarcoptiformes</taxon>
        <taxon>Astigmata</taxon>
        <taxon>Psoroptidia</taxon>
        <taxon>Sarcoptoidea</taxon>
        <taxon>Sarcoptidae</taxon>
        <taxon>Sarcoptinae</taxon>
        <taxon>Sarcoptes</taxon>
    </lineage>
</organism>
<reference evidence="4" key="3">
    <citation type="submission" date="2022-06" db="UniProtKB">
        <authorList>
            <consortium name="EnsemblMetazoa"/>
        </authorList>
    </citation>
    <scope>IDENTIFICATION</scope>
</reference>
<protein>
    <submittedName>
        <fullName evidence="3 4">Uncharacterized protein</fullName>
    </submittedName>
</protein>
<feature type="region of interest" description="Disordered" evidence="1">
    <location>
        <begin position="360"/>
        <end position="385"/>
    </location>
</feature>
<name>A0A834R4V9_SARSC</name>
<feature type="transmembrane region" description="Helical" evidence="2">
    <location>
        <begin position="136"/>
        <end position="163"/>
    </location>
</feature>
<evidence type="ECO:0000256" key="2">
    <source>
        <dbReference type="SAM" id="Phobius"/>
    </source>
</evidence>
<evidence type="ECO:0000256" key="1">
    <source>
        <dbReference type="SAM" id="MobiDB-lite"/>
    </source>
</evidence>
<dbReference type="AlphaFoldDB" id="A0A834R4V9"/>
<keyword evidence="2" id="KW-0472">Membrane</keyword>
<keyword evidence="2" id="KW-0812">Transmembrane</keyword>
<feature type="compositionally biased region" description="Polar residues" evidence="1">
    <location>
        <begin position="367"/>
        <end position="385"/>
    </location>
</feature>
<gene>
    <name evidence="3" type="ORF">SSS_2615</name>
</gene>
<reference evidence="5" key="1">
    <citation type="journal article" date="2020" name="PLoS Negl. Trop. Dis.">
        <title>High-quality nuclear genome for Sarcoptes scabiei-A critical resource for a neglected parasite.</title>
        <authorList>
            <person name="Korhonen P.K."/>
            <person name="Gasser R.B."/>
            <person name="Ma G."/>
            <person name="Wang T."/>
            <person name="Stroehlein A.J."/>
            <person name="Young N.D."/>
            <person name="Ang C.S."/>
            <person name="Fernando D.D."/>
            <person name="Lu H.C."/>
            <person name="Taylor S."/>
            <person name="Reynolds S.L."/>
            <person name="Mofiz E."/>
            <person name="Najaraj S.H."/>
            <person name="Gowda H."/>
            <person name="Madugundu A."/>
            <person name="Renuse S."/>
            <person name="Holt D."/>
            <person name="Pandey A."/>
            <person name="Papenfuss A.T."/>
            <person name="Fischer K."/>
        </authorList>
    </citation>
    <scope>NUCLEOTIDE SEQUENCE [LARGE SCALE GENOMIC DNA]</scope>
</reference>
<proteinExistence type="predicted"/>
<keyword evidence="5" id="KW-1185">Reference proteome</keyword>
<feature type="region of interest" description="Disordered" evidence="1">
    <location>
        <begin position="457"/>
        <end position="502"/>
    </location>
</feature>
<evidence type="ECO:0000313" key="5">
    <source>
        <dbReference type="Proteomes" id="UP000070412"/>
    </source>
</evidence>